<organism evidence="2 3">
    <name type="scientific">Cyanidiococcus yangmingshanensis</name>
    <dbReference type="NCBI Taxonomy" id="2690220"/>
    <lineage>
        <taxon>Eukaryota</taxon>
        <taxon>Rhodophyta</taxon>
        <taxon>Bangiophyceae</taxon>
        <taxon>Cyanidiales</taxon>
        <taxon>Cyanidiaceae</taxon>
        <taxon>Cyanidiococcus</taxon>
    </lineage>
</organism>
<comment type="caution">
    <text evidence="2">The sequence shown here is derived from an EMBL/GenBank/DDBJ whole genome shotgun (WGS) entry which is preliminary data.</text>
</comment>
<feature type="chain" id="PRO_5029914110" evidence="1">
    <location>
        <begin position="32"/>
        <end position="204"/>
    </location>
</feature>
<keyword evidence="3" id="KW-1185">Reference proteome</keyword>
<gene>
    <name evidence="2" type="ORF">F1559_001613</name>
</gene>
<proteinExistence type="predicted"/>
<evidence type="ECO:0000313" key="2">
    <source>
        <dbReference type="EMBL" id="KAF6002680.1"/>
    </source>
</evidence>
<sequence>MTIARVAARATGVFVIVVCLLVFQLPKDCIAQPLCSYTCGSSVHERSVSSCETDCNVTSLCRSAHLALATCEDTTAGTVSVSALAPLLANMSVMPQSCESYLQTFIYGSSNVSTASVCPGSCCGRSLPALGENLEFYAGDYNVTATNAFIAFLPASCGGGQTFGFTDPEISTVKINGTATTAPLMILTNDRTGQVCVYGIPPTS</sequence>
<protein>
    <submittedName>
        <fullName evidence="2">Uncharacterized protein</fullName>
    </submittedName>
</protein>
<dbReference type="Proteomes" id="UP000530660">
    <property type="component" value="Unassembled WGS sequence"/>
</dbReference>
<dbReference type="EMBL" id="VWRR01000009">
    <property type="protein sequence ID" value="KAF6002680.1"/>
    <property type="molecule type" value="Genomic_DNA"/>
</dbReference>
<dbReference type="AlphaFoldDB" id="A0A7J7IIW0"/>
<keyword evidence="1" id="KW-0732">Signal</keyword>
<feature type="signal peptide" evidence="1">
    <location>
        <begin position="1"/>
        <end position="31"/>
    </location>
</feature>
<accession>A0A7J7IIW0</accession>
<name>A0A7J7IIW0_9RHOD</name>
<reference evidence="2 3" key="1">
    <citation type="journal article" date="2020" name="J. Phycol.">
        <title>Comparative genome analysis reveals Cyanidiococcus gen. nov., a new extremophilic red algal genus sister to Cyanidioschyzon (Cyanidioschyzonaceae, Rhodophyta).</title>
        <authorList>
            <person name="Liu S.-L."/>
            <person name="Chiang Y.-R."/>
            <person name="Yoon H.S."/>
            <person name="Fu H.-Y."/>
        </authorList>
    </citation>
    <scope>NUCLEOTIDE SEQUENCE [LARGE SCALE GENOMIC DNA]</scope>
    <source>
        <strain evidence="2 3">THAL066</strain>
    </source>
</reference>
<evidence type="ECO:0000313" key="3">
    <source>
        <dbReference type="Proteomes" id="UP000530660"/>
    </source>
</evidence>
<evidence type="ECO:0000256" key="1">
    <source>
        <dbReference type="SAM" id="SignalP"/>
    </source>
</evidence>